<keyword evidence="8" id="KW-1185">Reference proteome</keyword>
<dbReference type="InterPro" id="IPR013805">
    <property type="entry name" value="GrpE_CC"/>
</dbReference>
<dbReference type="InterPro" id="IPR000740">
    <property type="entry name" value="GrpE"/>
</dbReference>
<reference evidence="7" key="1">
    <citation type="submission" date="2021-01" db="EMBL/GenBank/DDBJ databases">
        <title>Modified the classification status of verrucomicrobia.</title>
        <authorList>
            <person name="Feng X."/>
        </authorList>
    </citation>
    <scope>NUCLEOTIDE SEQUENCE</scope>
    <source>
        <strain evidence="7">KCTC 22041</strain>
    </source>
</reference>
<dbReference type="EMBL" id="JAENIJ010000015">
    <property type="protein sequence ID" value="MBK1882906.1"/>
    <property type="molecule type" value="Genomic_DNA"/>
</dbReference>
<evidence type="ECO:0000256" key="3">
    <source>
        <dbReference type="HAMAP-Rule" id="MF_01151"/>
    </source>
</evidence>
<dbReference type="Proteomes" id="UP000603141">
    <property type="component" value="Unassembled WGS sequence"/>
</dbReference>
<dbReference type="Gene3D" id="2.30.22.10">
    <property type="entry name" value="Head domain of nucleotide exchange factor GrpE"/>
    <property type="match status" value="1"/>
</dbReference>
<feature type="region of interest" description="Disordered" evidence="6">
    <location>
        <begin position="1"/>
        <end position="44"/>
    </location>
</feature>
<dbReference type="CDD" id="cd00446">
    <property type="entry name" value="GrpE"/>
    <property type="match status" value="1"/>
</dbReference>
<dbReference type="NCBIfam" id="NF010738">
    <property type="entry name" value="PRK14140.1"/>
    <property type="match status" value="1"/>
</dbReference>
<comment type="subcellular location">
    <subcellularLocation>
        <location evidence="3">Cytoplasm</location>
    </subcellularLocation>
</comment>
<feature type="compositionally biased region" description="Basic and acidic residues" evidence="6">
    <location>
        <begin position="1"/>
        <end position="12"/>
    </location>
</feature>
<dbReference type="PRINTS" id="PR00773">
    <property type="entry name" value="GRPEPROTEIN"/>
</dbReference>
<dbReference type="PROSITE" id="PS01071">
    <property type="entry name" value="GRPE"/>
    <property type="match status" value="1"/>
</dbReference>
<dbReference type="Gene3D" id="3.90.20.20">
    <property type="match status" value="1"/>
</dbReference>
<dbReference type="GO" id="GO:0006457">
    <property type="term" value="P:protein folding"/>
    <property type="evidence" value="ECO:0007669"/>
    <property type="project" value="InterPro"/>
</dbReference>
<comment type="subunit">
    <text evidence="3">Homodimer.</text>
</comment>
<dbReference type="PANTHER" id="PTHR21237:SF23">
    <property type="entry name" value="GRPE PROTEIN HOMOLOG, MITOCHONDRIAL"/>
    <property type="match status" value="1"/>
</dbReference>
<comment type="function">
    <text evidence="3 4">Participates actively in the response to hyperosmotic and heat shock by preventing the aggregation of stress-denatured proteins, in association with DnaK and GrpE. It is the nucleotide exchange factor for DnaK and may function as a thermosensor. Unfolded proteins bind initially to DnaJ; upon interaction with the DnaJ-bound protein, DnaK hydrolyzes its bound ATP, resulting in the formation of a stable complex. GrpE releases ADP from DnaK; ATP binding to DnaK triggers the release of the substrate protein, thus completing the reaction cycle. Several rounds of ATP-dependent interactions between DnaJ, DnaK and GrpE are required for fully efficient folding.</text>
</comment>
<evidence type="ECO:0000256" key="1">
    <source>
        <dbReference type="ARBA" id="ARBA00009054"/>
    </source>
</evidence>
<dbReference type="GO" id="GO:0051087">
    <property type="term" value="F:protein-folding chaperone binding"/>
    <property type="evidence" value="ECO:0007669"/>
    <property type="project" value="InterPro"/>
</dbReference>
<evidence type="ECO:0000313" key="7">
    <source>
        <dbReference type="EMBL" id="MBK1882906.1"/>
    </source>
</evidence>
<evidence type="ECO:0000256" key="2">
    <source>
        <dbReference type="ARBA" id="ARBA00023186"/>
    </source>
</evidence>
<feature type="compositionally biased region" description="Low complexity" evidence="6">
    <location>
        <begin position="19"/>
        <end position="41"/>
    </location>
</feature>
<evidence type="ECO:0000256" key="6">
    <source>
        <dbReference type="SAM" id="MobiDB-lite"/>
    </source>
</evidence>
<protein>
    <recommendedName>
        <fullName evidence="3 4">Protein GrpE</fullName>
    </recommendedName>
    <alternativeName>
        <fullName evidence="3">HSP-70 cofactor</fullName>
    </alternativeName>
</protein>
<dbReference type="GO" id="GO:0042803">
    <property type="term" value="F:protein homodimerization activity"/>
    <property type="evidence" value="ECO:0007669"/>
    <property type="project" value="InterPro"/>
</dbReference>
<evidence type="ECO:0000313" key="8">
    <source>
        <dbReference type="Proteomes" id="UP000603141"/>
    </source>
</evidence>
<evidence type="ECO:0000256" key="4">
    <source>
        <dbReference type="RuleBase" id="RU000639"/>
    </source>
</evidence>
<proteinExistence type="inferred from homology"/>
<comment type="similarity">
    <text evidence="1 3 5">Belongs to the GrpE family.</text>
</comment>
<comment type="caution">
    <text evidence="7">The sequence shown here is derived from an EMBL/GenBank/DDBJ whole genome shotgun (WGS) entry which is preliminary data.</text>
</comment>
<dbReference type="AlphaFoldDB" id="A0A934VR79"/>
<dbReference type="HAMAP" id="MF_01151">
    <property type="entry name" value="GrpE"/>
    <property type="match status" value="1"/>
</dbReference>
<gene>
    <name evidence="3 7" type="primary">grpE</name>
    <name evidence="7" type="ORF">JIN85_10795</name>
</gene>
<keyword evidence="2 3" id="KW-0143">Chaperone</keyword>
<keyword evidence="3 4" id="KW-0346">Stress response</keyword>
<dbReference type="Pfam" id="PF01025">
    <property type="entry name" value="GrpE"/>
    <property type="match status" value="1"/>
</dbReference>
<dbReference type="SUPFAM" id="SSF58014">
    <property type="entry name" value="Coiled-coil domain of nucleotide exchange factor GrpE"/>
    <property type="match status" value="1"/>
</dbReference>
<keyword evidence="3" id="KW-0963">Cytoplasm</keyword>
<sequence length="194" mass="21704">MHPDADPDKNAETADNSVEETATQETQPTPEPAAAEASADADPWEQLEAEAAKWKEVSLRTAAEMDNLRKRTARDREDAIRFANQRLLEELLPVIDNFEMGMQAASQDQKSMIYIGMDMVRRQLNEFLSNQGVEEINATGTFDPNLHDAVSSEEAEGEEGQILRVTRRGFRLRDRLLRPASVIVSKHPAEEGAQ</sequence>
<dbReference type="RefSeq" id="WP_200270489.1">
    <property type="nucleotide sequence ID" value="NZ_JAENIJ010000015.1"/>
</dbReference>
<dbReference type="GO" id="GO:0005737">
    <property type="term" value="C:cytoplasm"/>
    <property type="evidence" value="ECO:0007669"/>
    <property type="project" value="UniProtKB-SubCell"/>
</dbReference>
<dbReference type="PANTHER" id="PTHR21237">
    <property type="entry name" value="GRPE PROTEIN"/>
    <property type="match status" value="1"/>
</dbReference>
<accession>A0A934VR79</accession>
<dbReference type="InterPro" id="IPR009012">
    <property type="entry name" value="GrpE_head"/>
</dbReference>
<evidence type="ECO:0000256" key="5">
    <source>
        <dbReference type="RuleBase" id="RU004478"/>
    </source>
</evidence>
<name>A0A934VR79_9BACT</name>
<dbReference type="GO" id="GO:0000774">
    <property type="term" value="F:adenyl-nucleotide exchange factor activity"/>
    <property type="evidence" value="ECO:0007669"/>
    <property type="project" value="InterPro"/>
</dbReference>
<dbReference type="GO" id="GO:0051082">
    <property type="term" value="F:unfolded protein binding"/>
    <property type="evidence" value="ECO:0007669"/>
    <property type="project" value="TreeGrafter"/>
</dbReference>
<organism evidence="7 8">
    <name type="scientific">Luteolibacter pohnpeiensis</name>
    <dbReference type="NCBI Taxonomy" id="454153"/>
    <lineage>
        <taxon>Bacteria</taxon>
        <taxon>Pseudomonadati</taxon>
        <taxon>Verrucomicrobiota</taxon>
        <taxon>Verrucomicrobiia</taxon>
        <taxon>Verrucomicrobiales</taxon>
        <taxon>Verrucomicrobiaceae</taxon>
        <taxon>Luteolibacter</taxon>
    </lineage>
</organism>
<dbReference type="SUPFAM" id="SSF51064">
    <property type="entry name" value="Head domain of nucleotide exchange factor GrpE"/>
    <property type="match status" value="1"/>
</dbReference>